<dbReference type="PANTHER" id="PTHR45080">
    <property type="entry name" value="CONTACTIN 5"/>
    <property type="match status" value="1"/>
</dbReference>
<evidence type="ECO:0000259" key="5">
    <source>
        <dbReference type="PROSITE" id="PS50835"/>
    </source>
</evidence>
<evidence type="ECO:0000256" key="2">
    <source>
        <dbReference type="ARBA" id="ARBA00023157"/>
    </source>
</evidence>
<reference evidence="6" key="1">
    <citation type="journal article" date="2020" name="Cell">
        <title>Large-Scale Comparative Analyses of Tick Genomes Elucidate Their Genetic Diversity and Vector Capacities.</title>
        <authorList>
            <consortium name="Tick Genome and Microbiome Consortium (TIGMIC)"/>
            <person name="Jia N."/>
            <person name="Wang J."/>
            <person name="Shi W."/>
            <person name="Du L."/>
            <person name="Sun Y."/>
            <person name="Zhan W."/>
            <person name="Jiang J.F."/>
            <person name="Wang Q."/>
            <person name="Zhang B."/>
            <person name="Ji P."/>
            <person name="Bell-Sakyi L."/>
            <person name="Cui X.M."/>
            <person name="Yuan T.T."/>
            <person name="Jiang B.G."/>
            <person name="Yang W.F."/>
            <person name="Lam T.T."/>
            <person name="Chang Q.C."/>
            <person name="Ding S.J."/>
            <person name="Wang X.J."/>
            <person name="Zhu J.G."/>
            <person name="Ruan X.D."/>
            <person name="Zhao L."/>
            <person name="Wei J.T."/>
            <person name="Ye R.Z."/>
            <person name="Que T.C."/>
            <person name="Du C.H."/>
            <person name="Zhou Y.H."/>
            <person name="Cheng J.X."/>
            <person name="Dai P.F."/>
            <person name="Guo W.B."/>
            <person name="Han X.H."/>
            <person name="Huang E.J."/>
            <person name="Li L.F."/>
            <person name="Wei W."/>
            <person name="Gao Y.C."/>
            <person name="Liu J.Z."/>
            <person name="Shao H.Z."/>
            <person name="Wang X."/>
            <person name="Wang C.C."/>
            <person name="Yang T.C."/>
            <person name="Huo Q.B."/>
            <person name="Li W."/>
            <person name="Chen H.Y."/>
            <person name="Chen S.E."/>
            <person name="Zhou L.G."/>
            <person name="Ni X.B."/>
            <person name="Tian J.H."/>
            <person name="Sheng Y."/>
            <person name="Liu T."/>
            <person name="Pan Y.S."/>
            <person name="Xia L.Y."/>
            <person name="Li J."/>
            <person name="Zhao F."/>
            <person name="Cao W.C."/>
        </authorList>
    </citation>
    <scope>NUCLEOTIDE SEQUENCE</scope>
    <source>
        <strain evidence="6">Rsan-2018</strain>
    </source>
</reference>
<dbReference type="InterPro" id="IPR013783">
    <property type="entry name" value="Ig-like_fold"/>
</dbReference>
<dbReference type="PANTHER" id="PTHR45080:SF8">
    <property type="entry name" value="IG-LIKE DOMAIN-CONTAINING PROTEIN"/>
    <property type="match status" value="1"/>
</dbReference>
<comment type="caution">
    <text evidence="6">The sequence shown here is derived from an EMBL/GenBank/DDBJ whole genome shotgun (WGS) entry which is preliminary data.</text>
</comment>
<dbReference type="VEuPathDB" id="VectorBase:RSAN_046859"/>
<dbReference type="GO" id="GO:0007156">
    <property type="term" value="P:homophilic cell adhesion via plasma membrane adhesion molecules"/>
    <property type="evidence" value="ECO:0007669"/>
    <property type="project" value="TreeGrafter"/>
</dbReference>
<name>A0A9D4T6I2_RHISA</name>
<dbReference type="SMART" id="SM00409">
    <property type="entry name" value="IG"/>
    <property type="match status" value="2"/>
</dbReference>
<dbReference type="InterPro" id="IPR013098">
    <property type="entry name" value="Ig_I-set"/>
</dbReference>
<dbReference type="InterPro" id="IPR003599">
    <property type="entry name" value="Ig_sub"/>
</dbReference>
<evidence type="ECO:0000313" key="6">
    <source>
        <dbReference type="EMBL" id="KAH7976676.1"/>
    </source>
</evidence>
<dbReference type="AlphaFoldDB" id="A0A9D4T6I2"/>
<dbReference type="InterPro" id="IPR050958">
    <property type="entry name" value="Cell_Adh-Cytoskel_Orgn"/>
</dbReference>
<dbReference type="InterPro" id="IPR007110">
    <property type="entry name" value="Ig-like_dom"/>
</dbReference>
<dbReference type="InterPro" id="IPR036179">
    <property type="entry name" value="Ig-like_dom_sf"/>
</dbReference>
<feature type="chain" id="PRO_5039719509" description="Ig-like domain-containing protein" evidence="4">
    <location>
        <begin position="20"/>
        <end position="224"/>
    </location>
</feature>
<proteinExistence type="predicted"/>
<evidence type="ECO:0000256" key="4">
    <source>
        <dbReference type="SAM" id="SignalP"/>
    </source>
</evidence>
<dbReference type="Pfam" id="PF07679">
    <property type="entry name" value="I-set"/>
    <property type="match status" value="2"/>
</dbReference>
<keyword evidence="7" id="KW-1185">Reference proteome</keyword>
<accession>A0A9D4T6I2</accession>
<keyword evidence="3" id="KW-0393">Immunoglobulin domain</keyword>
<evidence type="ECO:0000256" key="1">
    <source>
        <dbReference type="ARBA" id="ARBA00022729"/>
    </source>
</evidence>
<keyword evidence="2" id="KW-1015">Disulfide bond</keyword>
<reference evidence="6" key="2">
    <citation type="submission" date="2021-09" db="EMBL/GenBank/DDBJ databases">
        <authorList>
            <person name="Jia N."/>
            <person name="Wang J."/>
            <person name="Shi W."/>
            <person name="Du L."/>
            <person name="Sun Y."/>
            <person name="Zhan W."/>
            <person name="Jiang J."/>
            <person name="Wang Q."/>
            <person name="Zhang B."/>
            <person name="Ji P."/>
            <person name="Sakyi L.B."/>
            <person name="Cui X."/>
            <person name="Yuan T."/>
            <person name="Jiang B."/>
            <person name="Yang W."/>
            <person name="Lam T.T.-Y."/>
            <person name="Chang Q."/>
            <person name="Ding S."/>
            <person name="Wang X."/>
            <person name="Zhu J."/>
            <person name="Ruan X."/>
            <person name="Zhao L."/>
            <person name="Wei J."/>
            <person name="Que T."/>
            <person name="Du C."/>
            <person name="Cheng J."/>
            <person name="Dai P."/>
            <person name="Han X."/>
            <person name="Huang E."/>
            <person name="Gao Y."/>
            <person name="Liu J."/>
            <person name="Shao H."/>
            <person name="Ye R."/>
            <person name="Li L."/>
            <person name="Wei W."/>
            <person name="Wang X."/>
            <person name="Wang C."/>
            <person name="Huo Q."/>
            <person name="Li W."/>
            <person name="Guo W."/>
            <person name="Chen H."/>
            <person name="Chen S."/>
            <person name="Zhou L."/>
            <person name="Zhou L."/>
            <person name="Ni X."/>
            <person name="Tian J."/>
            <person name="Zhou Y."/>
            <person name="Sheng Y."/>
            <person name="Liu T."/>
            <person name="Pan Y."/>
            <person name="Xia L."/>
            <person name="Li J."/>
            <person name="Zhao F."/>
            <person name="Cao W."/>
        </authorList>
    </citation>
    <scope>NUCLEOTIDE SEQUENCE</scope>
    <source>
        <strain evidence="6">Rsan-2018</strain>
        <tissue evidence="6">Larvae</tissue>
    </source>
</reference>
<dbReference type="SUPFAM" id="SSF48726">
    <property type="entry name" value="Immunoglobulin"/>
    <property type="match status" value="2"/>
</dbReference>
<feature type="domain" description="Ig-like" evidence="5">
    <location>
        <begin position="90"/>
        <end position="182"/>
    </location>
</feature>
<keyword evidence="1 4" id="KW-0732">Signal</keyword>
<dbReference type="SMART" id="SM00408">
    <property type="entry name" value="IGc2"/>
    <property type="match status" value="2"/>
</dbReference>
<evidence type="ECO:0000256" key="3">
    <source>
        <dbReference type="ARBA" id="ARBA00023319"/>
    </source>
</evidence>
<sequence length="224" mass="23801">MLVITVLATMTLLASSTEAGEAKDTAATLRVAQRSPSTARKANSKIVTPSVSLLTVVDVGAEDVGNYTCTASNALGGDSFTAELVVAEAPKLQPVLIAKDHPLLETLVVSCIAIRGSQPLKFAWFKDGRSLDEGTRAQPRLLTDALSTLTIPKVTAEDVGNYTCRVSNSVGSDSYSAELLVTAGTCYSSNTVLHYHYIVWRARCRAHCWILPAHDGSTVLASPH</sequence>
<protein>
    <recommendedName>
        <fullName evidence="5">Ig-like domain-containing protein</fullName>
    </recommendedName>
</protein>
<dbReference type="PROSITE" id="PS50835">
    <property type="entry name" value="IG_LIKE"/>
    <property type="match status" value="1"/>
</dbReference>
<feature type="signal peptide" evidence="4">
    <location>
        <begin position="1"/>
        <end position="19"/>
    </location>
</feature>
<organism evidence="6 7">
    <name type="scientific">Rhipicephalus sanguineus</name>
    <name type="common">Brown dog tick</name>
    <name type="synonym">Ixodes sanguineus</name>
    <dbReference type="NCBI Taxonomy" id="34632"/>
    <lineage>
        <taxon>Eukaryota</taxon>
        <taxon>Metazoa</taxon>
        <taxon>Ecdysozoa</taxon>
        <taxon>Arthropoda</taxon>
        <taxon>Chelicerata</taxon>
        <taxon>Arachnida</taxon>
        <taxon>Acari</taxon>
        <taxon>Parasitiformes</taxon>
        <taxon>Ixodida</taxon>
        <taxon>Ixodoidea</taxon>
        <taxon>Ixodidae</taxon>
        <taxon>Rhipicephalinae</taxon>
        <taxon>Rhipicephalus</taxon>
        <taxon>Rhipicephalus</taxon>
    </lineage>
</organism>
<dbReference type="Gene3D" id="2.60.40.10">
    <property type="entry name" value="Immunoglobulins"/>
    <property type="match status" value="2"/>
</dbReference>
<dbReference type="EMBL" id="JABSTV010001246">
    <property type="protein sequence ID" value="KAH7976676.1"/>
    <property type="molecule type" value="Genomic_DNA"/>
</dbReference>
<dbReference type="InterPro" id="IPR003598">
    <property type="entry name" value="Ig_sub2"/>
</dbReference>
<dbReference type="FunFam" id="2.60.40.10:FF:000333">
    <property type="entry name" value="Down syndrome cell adhesion molecule"/>
    <property type="match status" value="1"/>
</dbReference>
<evidence type="ECO:0000313" key="7">
    <source>
        <dbReference type="Proteomes" id="UP000821837"/>
    </source>
</evidence>
<dbReference type="GO" id="GO:0005886">
    <property type="term" value="C:plasma membrane"/>
    <property type="evidence" value="ECO:0007669"/>
    <property type="project" value="TreeGrafter"/>
</dbReference>
<gene>
    <name evidence="6" type="ORF">HPB52_018021</name>
</gene>
<dbReference type="Proteomes" id="UP000821837">
    <property type="component" value="Chromosome 10"/>
</dbReference>